<evidence type="ECO:0000313" key="3">
    <source>
        <dbReference type="Proteomes" id="UP000193642"/>
    </source>
</evidence>
<organism evidence="2 3">
    <name type="scientific">Rhizoclosmatium globosum</name>
    <dbReference type="NCBI Taxonomy" id="329046"/>
    <lineage>
        <taxon>Eukaryota</taxon>
        <taxon>Fungi</taxon>
        <taxon>Fungi incertae sedis</taxon>
        <taxon>Chytridiomycota</taxon>
        <taxon>Chytridiomycota incertae sedis</taxon>
        <taxon>Chytridiomycetes</taxon>
        <taxon>Chytridiales</taxon>
        <taxon>Chytriomycetaceae</taxon>
        <taxon>Rhizoclosmatium</taxon>
    </lineage>
</organism>
<reference evidence="2 3" key="1">
    <citation type="submission" date="2016-07" db="EMBL/GenBank/DDBJ databases">
        <title>Pervasive Adenine N6-methylation of Active Genes in Fungi.</title>
        <authorList>
            <consortium name="DOE Joint Genome Institute"/>
            <person name="Mondo S.J."/>
            <person name="Dannebaum R.O."/>
            <person name="Kuo R.C."/>
            <person name="Labutti K."/>
            <person name="Haridas S."/>
            <person name="Kuo A."/>
            <person name="Salamov A."/>
            <person name="Ahrendt S.R."/>
            <person name="Lipzen A."/>
            <person name="Sullivan W."/>
            <person name="Andreopoulos W.B."/>
            <person name="Clum A."/>
            <person name="Lindquist E."/>
            <person name="Daum C."/>
            <person name="Ramamoorthy G.K."/>
            <person name="Gryganskyi A."/>
            <person name="Culley D."/>
            <person name="Magnuson J.K."/>
            <person name="James T.Y."/>
            <person name="O'Malley M.A."/>
            <person name="Stajich J.E."/>
            <person name="Spatafora J.W."/>
            <person name="Visel A."/>
            <person name="Grigoriev I.V."/>
        </authorList>
    </citation>
    <scope>NUCLEOTIDE SEQUENCE [LARGE SCALE GENOMIC DNA]</scope>
    <source>
        <strain evidence="2 3">JEL800</strain>
    </source>
</reference>
<feature type="transmembrane region" description="Helical" evidence="1">
    <location>
        <begin position="35"/>
        <end position="57"/>
    </location>
</feature>
<protein>
    <submittedName>
        <fullName evidence="2">Uncharacterized protein</fullName>
    </submittedName>
</protein>
<comment type="caution">
    <text evidence="2">The sequence shown here is derived from an EMBL/GenBank/DDBJ whole genome shotgun (WGS) entry which is preliminary data.</text>
</comment>
<dbReference type="Proteomes" id="UP000193642">
    <property type="component" value="Unassembled WGS sequence"/>
</dbReference>
<evidence type="ECO:0000313" key="2">
    <source>
        <dbReference type="EMBL" id="ORY36645.1"/>
    </source>
</evidence>
<sequence length="136" mass="15421">MQYFPQSECYNQSFIGVQAPIARYPGPWYSSSDCFLGFQGLTVFLVSLAWISPTVLANATTIIRPRHQDPGRQVPNRNVDHIIHLPHPNQRAAIKRENSLIDDLTDKAIQHATSPYANQRFALADRVGMSWNLLQM</sequence>
<evidence type="ECO:0000256" key="1">
    <source>
        <dbReference type="SAM" id="Phobius"/>
    </source>
</evidence>
<accession>A0A1Y2BR76</accession>
<dbReference type="EMBL" id="MCGO01000054">
    <property type="protein sequence ID" value="ORY36645.1"/>
    <property type="molecule type" value="Genomic_DNA"/>
</dbReference>
<keyword evidence="1" id="KW-0472">Membrane</keyword>
<gene>
    <name evidence="2" type="ORF">BCR33DRAFT_790111</name>
</gene>
<name>A0A1Y2BR76_9FUNG</name>
<keyword evidence="3" id="KW-1185">Reference proteome</keyword>
<dbReference type="AlphaFoldDB" id="A0A1Y2BR76"/>
<dbReference type="OrthoDB" id="2154972at2759"/>
<keyword evidence="1" id="KW-0812">Transmembrane</keyword>
<keyword evidence="1" id="KW-1133">Transmembrane helix</keyword>
<proteinExistence type="predicted"/>